<feature type="transmembrane region" description="Helical" evidence="1">
    <location>
        <begin position="112"/>
        <end position="133"/>
    </location>
</feature>
<proteinExistence type="predicted"/>
<dbReference type="AlphaFoldDB" id="A0A4Y2GFE3"/>
<keyword evidence="3" id="KW-1185">Reference proteome</keyword>
<sequence>MTNNISKKRDKLKPKKKKKKLELFDCRSNFKSNLFPSNVHYILKHSCSDATWCRLGLPGFQNPSLFLGNGACGREIPLGSITSILARSSVYPDLYQPKSLFTEPVPENRNEFMILFVALYFAGDFISVAVFWGNGAVKGDSLWSQFHRYSRSSAVSDLYQSKSLFTEPVPANDLCFA</sequence>
<reference evidence="2 3" key="1">
    <citation type="journal article" date="2019" name="Sci. Rep.">
        <title>Orb-weaving spider Araneus ventricosus genome elucidates the spidroin gene catalogue.</title>
        <authorList>
            <person name="Kono N."/>
            <person name="Nakamura H."/>
            <person name="Ohtoshi R."/>
            <person name="Moran D.A.P."/>
            <person name="Shinohara A."/>
            <person name="Yoshida Y."/>
            <person name="Fujiwara M."/>
            <person name="Mori M."/>
            <person name="Tomita M."/>
            <person name="Arakawa K."/>
        </authorList>
    </citation>
    <scope>NUCLEOTIDE SEQUENCE [LARGE SCALE GENOMIC DNA]</scope>
</reference>
<evidence type="ECO:0000256" key="1">
    <source>
        <dbReference type="SAM" id="Phobius"/>
    </source>
</evidence>
<protein>
    <submittedName>
        <fullName evidence="2">Uncharacterized protein</fullName>
    </submittedName>
</protein>
<evidence type="ECO:0000313" key="3">
    <source>
        <dbReference type="Proteomes" id="UP000499080"/>
    </source>
</evidence>
<organism evidence="2 3">
    <name type="scientific">Araneus ventricosus</name>
    <name type="common">Orbweaver spider</name>
    <name type="synonym">Epeira ventricosa</name>
    <dbReference type="NCBI Taxonomy" id="182803"/>
    <lineage>
        <taxon>Eukaryota</taxon>
        <taxon>Metazoa</taxon>
        <taxon>Ecdysozoa</taxon>
        <taxon>Arthropoda</taxon>
        <taxon>Chelicerata</taxon>
        <taxon>Arachnida</taxon>
        <taxon>Araneae</taxon>
        <taxon>Araneomorphae</taxon>
        <taxon>Entelegynae</taxon>
        <taxon>Araneoidea</taxon>
        <taxon>Araneidae</taxon>
        <taxon>Araneus</taxon>
    </lineage>
</organism>
<accession>A0A4Y2GFE3</accession>
<keyword evidence="1" id="KW-0472">Membrane</keyword>
<keyword evidence="1" id="KW-0812">Transmembrane</keyword>
<gene>
    <name evidence="2" type="ORF">AVEN_71619_1</name>
</gene>
<name>A0A4Y2GFE3_ARAVE</name>
<dbReference type="EMBL" id="BGPR01001339">
    <property type="protein sequence ID" value="GBM51496.1"/>
    <property type="molecule type" value="Genomic_DNA"/>
</dbReference>
<evidence type="ECO:0000313" key="2">
    <source>
        <dbReference type="EMBL" id="GBM51496.1"/>
    </source>
</evidence>
<comment type="caution">
    <text evidence="2">The sequence shown here is derived from an EMBL/GenBank/DDBJ whole genome shotgun (WGS) entry which is preliminary data.</text>
</comment>
<dbReference type="Proteomes" id="UP000499080">
    <property type="component" value="Unassembled WGS sequence"/>
</dbReference>
<keyword evidence="1" id="KW-1133">Transmembrane helix</keyword>